<gene>
    <name evidence="2" type="ORF">MAQA_10891</name>
</gene>
<feature type="region of interest" description="Disordered" evidence="1">
    <location>
        <begin position="66"/>
        <end position="86"/>
    </location>
</feature>
<organism evidence="2 3">
    <name type="scientific">Listeria aquatica FSL S10-1188</name>
    <dbReference type="NCBI Taxonomy" id="1265818"/>
    <lineage>
        <taxon>Bacteria</taxon>
        <taxon>Bacillati</taxon>
        <taxon>Bacillota</taxon>
        <taxon>Bacilli</taxon>
        <taxon>Bacillales</taxon>
        <taxon>Listeriaceae</taxon>
        <taxon>Listeria</taxon>
    </lineage>
</organism>
<dbReference type="OrthoDB" id="2361671at2"/>
<proteinExistence type="predicted"/>
<evidence type="ECO:0000313" key="3">
    <source>
        <dbReference type="Proteomes" id="UP000019246"/>
    </source>
</evidence>
<dbReference type="Pfam" id="PF06014">
    <property type="entry name" value="YqgQ-like"/>
    <property type="match status" value="1"/>
</dbReference>
<dbReference type="PATRIC" id="fig|1265818.5.peg.2188"/>
<sequence length="86" mass="10358">MNSVYDVQQLLKKYGIFVYLGKREYDIEMMEHELTGLFKHQLLDREIYARARSILKQELIKEKKEKQLPLSSKKEQVANGKEIDWR</sequence>
<keyword evidence="3" id="KW-1185">Reference proteome</keyword>
<evidence type="ECO:0008006" key="4">
    <source>
        <dbReference type="Google" id="ProtNLM"/>
    </source>
</evidence>
<dbReference type="SUPFAM" id="SSF158379">
    <property type="entry name" value="YqgQ-like"/>
    <property type="match status" value="1"/>
</dbReference>
<accession>W7BCA7</accession>
<dbReference type="Gene3D" id="1.10.287.760">
    <property type="entry name" value="YqgQ-like"/>
    <property type="match status" value="1"/>
</dbReference>
<dbReference type="AlphaFoldDB" id="W7BCA7"/>
<comment type="caution">
    <text evidence="2">The sequence shown here is derived from an EMBL/GenBank/DDBJ whole genome shotgun (WGS) entry which is preliminary data.</text>
</comment>
<dbReference type="STRING" id="1265818.MAQA_10891"/>
<evidence type="ECO:0000313" key="2">
    <source>
        <dbReference type="EMBL" id="EUJ17538.1"/>
    </source>
</evidence>
<dbReference type="EMBL" id="AOCG01000012">
    <property type="protein sequence ID" value="EUJ17538.1"/>
    <property type="molecule type" value="Genomic_DNA"/>
</dbReference>
<name>W7BCA7_9LIST</name>
<dbReference type="Proteomes" id="UP000019246">
    <property type="component" value="Unassembled WGS sequence"/>
</dbReference>
<evidence type="ECO:0000256" key="1">
    <source>
        <dbReference type="SAM" id="MobiDB-lite"/>
    </source>
</evidence>
<protein>
    <recommendedName>
        <fullName evidence="4">Cytoplasmic protein</fullName>
    </recommendedName>
</protein>
<dbReference type="InterPro" id="IPR009256">
    <property type="entry name" value="YqgQ-like"/>
</dbReference>
<dbReference type="InterPro" id="IPR023164">
    <property type="entry name" value="YqgQ-like_sf"/>
</dbReference>
<reference evidence="2 3" key="1">
    <citation type="journal article" date="2014" name="Int. J. Syst. Evol. Microbiol.">
        <title>Listeria floridensis sp. nov., Listeria aquatica sp. nov., Listeria cornellensis sp. nov., Listeria riparia sp. nov. and Listeria grandensis sp. nov., from agricultural and natural environments.</title>
        <authorList>
            <person name="den Bakker H.C."/>
            <person name="Warchocki S."/>
            <person name="Wright E.M."/>
            <person name="Allred A.F."/>
            <person name="Ahlstrom C."/>
            <person name="Manuel C.S."/>
            <person name="Stasiewicz M.J."/>
            <person name="Burrell A."/>
            <person name="Roof S."/>
            <person name="Strawn L."/>
            <person name="Fortes E.D."/>
            <person name="Nightingale K.K."/>
            <person name="Kephart D."/>
            <person name="Wiedmann M."/>
        </authorList>
    </citation>
    <scope>NUCLEOTIDE SEQUENCE [LARGE SCALE GENOMIC DNA]</scope>
    <source>
        <strain evidence="2 3">FSL S10-1188</strain>
    </source>
</reference>
<dbReference type="RefSeq" id="WP_052008552.1">
    <property type="nucleotide sequence ID" value="NZ_AOCG01000012.1"/>
</dbReference>